<dbReference type="InterPro" id="IPR007248">
    <property type="entry name" value="Mpv17_PMP22"/>
</dbReference>
<evidence type="ECO:0000256" key="1">
    <source>
        <dbReference type="ARBA" id="ARBA00004141"/>
    </source>
</evidence>
<gene>
    <name evidence="7" type="ORF">QJS04_geneDACA006341</name>
</gene>
<sequence>MSTAFMRNVSRRCLSIGRSSLSGPSSPATDSLGRALPRELLRQWMPFNVPSRHLCNQFRGSSGRVGPSISSVSINANSAAAAATKTSARGFVSWYLGMIESRPVLTKGVTAGLIFIAADVSSQIITNRSLHLYDPVRTIRMAGYGLLISGPSLHFWFNFVSKILPKRDLVSTLKKMVIGQTVYGPIITAVFFSSNAALQGETPAEIVARLKRDLIPTMKNGILYWPMCDFITFKFCPVRLQPLVSNSFSFLWTIYITYMASLTKASTDKTSTD</sequence>
<dbReference type="PANTHER" id="PTHR11266:SF18">
    <property type="entry name" value="OS12G0508100 PROTEIN"/>
    <property type="match status" value="1"/>
</dbReference>
<evidence type="ECO:0000256" key="6">
    <source>
        <dbReference type="RuleBase" id="RU363053"/>
    </source>
</evidence>
<evidence type="ECO:0000256" key="5">
    <source>
        <dbReference type="ARBA" id="ARBA00023136"/>
    </source>
</evidence>
<dbReference type="PANTHER" id="PTHR11266">
    <property type="entry name" value="PEROXISOMAL MEMBRANE PROTEIN 2, PXMP2 MPV17"/>
    <property type="match status" value="1"/>
</dbReference>
<name>A0AAV9AUQ8_ACOGR</name>
<keyword evidence="5" id="KW-0472">Membrane</keyword>
<organism evidence="7 8">
    <name type="scientific">Acorus gramineus</name>
    <name type="common">Dwarf sweet flag</name>
    <dbReference type="NCBI Taxonomy" id="55184"/>
    <lineage>
        <taxon>Eukaryota</taxon>
        <taxon>Viridiplantae</taxon>
        <taxon>Streptophyta</taxon>
        <taxon>Embryophyta</taxon>
        <taxon>Tracheophyta</taxon>
        <taxon>Spermatophyta</taxon>
        <taxon>Magnoliopsida</taxon>
        <taxon>Liliopsida</taxon>
        <taxon>Acoraceae</taxon>
        <taxon>Acorus</taxon>
    </lineage>
</organism>
<comment type="caution">
    <text evidence="7">The sequence shown here is derived from an EMBL/GenBank/DDBJ whole genome shotgun (WGS) entry which is preliminary data.</text>
</comment>
<evidence type="ECO:0000256" key="4">
    <source>
        <dbReference type="ARBA" id="ARBA00022989"/>
    </source>
</evidence>
<evidence type="ECO:0000313" key="8">
    <source>
        <dbReference type="Proteomes" id="UP001179952"/>
    </source>
</evidence>
<comment type="subcellular location">
    <subcellularLocation>
        <location evidence="1">Membrane</location>
        <topology evidence="1">Multi-pass membrane protein</topology>
    </subcellularLocation>
</comment>
<dbReference type="Pfam" id="PF04117">
    <property type="entry name" value="Mpv17_PMP22"/>
    <property type="match status" value="1"/>
</dbReference>
<keyword evidence="4" id="KW-1133">Transmembrane helix</keyword>
<evidence type="ECO:0000256" key="3">
    <source>
        <dbReference type="ARBA" id="ARBA00022692"/>
    </source>
</evidence>
<comment type="similarity">
    <text evidence="2 6">Belongs to the peroxisomal membrane protein PXMP2/4 family.</text>
</comment>
<keyword evidence="3" id="KW-0812">Transmembrane</keyword>
<accession>A0AAV9AUQ8</accession>
<evidence type="ECO:0000256" key="2">
    <source>
        <dbReference type="ARBA" id="ARBA00006824"/>
    </source>
</evidence>
<dbReference type="Proteomes" id="UP001179952">
    <property type="component" value="Unassembled WGS sequence"/>
</dbReference>
<dbReference type="GO" id="GO:0016020">
    <property type="term" value="C:membrane"/>
    <property type="evidence" value="ECO:0007669"/>
    <property type="project" value="UniProtKB-SubCell"/>
</dbReference>
<evidence type="ECO:0000313" key="7">
    <source>
        <dbReference type="EMBL" id="KAK1268093.1"/>
    </source>
</evidence>
<keyword evidence="8" id="KW-1185">Reference proteome</keyword>
<dbReference type="GO" id="GO:0005737">
    <property type="term" value="C:cytoplasm"/>
    <property type="evidence" value="ECO:0007669"/>
    <property type="project" value="TreeGrafter"/>
</dbReference>
<dbReference type="AlphaFoldDB" id="A0AAV9AUQ8"/>
<reference evidence="7" key="1">
    <citation type="journal article" date="2023" name="Nat. Commun.">
        <title>Diploid and tetraploid genomes of Acorus and the evolution of monocots.</title>
        <authorList>
            <person name="Ma L."/>
            <person name="Liu K.W."/>
            <person name="Li Z."/>
            <person name="Hsiao Y.Y."/>
            <person name="Qi Y."/>
            <person name="Fu T."/>
            <person name="Tang G.D."/>
            <person name="Zhang D."/>
            <person name="Sun W.H."/>
            <person name="Liu D.K."/>
            <person name="Li Y."/>
            <person name="Chen G.Z."/>
            <person name="Liu X.D."/>
            <person name="Liao X.Y."/>
            <person name="Jiang Y.T."/>
            <person name="Yu X."/>
            <person name="Hao Y."/>
            <person name="Huang J."/>
            <person name="Zhao X.W."/>
            <person name="Ke S."/>
            <person name="Chen Y.Y."/>
            <person name="Wu W.L."/>
            <person name="Hsu J.L."/>
            <person name="Lin Y.F."/>
            <person name="Huang M.D."/>
            <person name="Li C.Y."/>
            <person name="Huang L."/>
            <person name="Wang Z.W."/>
            <person name="Zhao X."/>
            <person name="Zhong W.Y."/>
            <person name="Peng D.H."/>
            <person name="Ahmad S."/>
            <person name="Lan S."/>
            <person name="Zhang J.S."/>
            <person name="Tsai W.C."/>
            <person name="Van de Peer Y."/>
            <person name="Liu Z.J."/>
        </authorList>
    </citation>
    <scope>NUCLEOTIDE SEQUENCE</scope>
    <source>
        <strain evidence="7">SCP</strain>
    </source>
</reference>
<reference evidence="7" key="2">
    <citation type="submission" date="2023-06" db="EMBL/GenBank/DDBJ databases">
        <authorList>
            <person name="Ma L."/>
            <person name="Liu K.-W."/>
            <person name="Li Z."/>
            <person name="Hsiao Y.-Y."/>
            <person name="Qi Y."/>
            <person name="Fu T."/>
            <person name="Tang G."/>
            <person name="Zhang D."/>
            <person name="Sun W.-H."/>
            <person name="Liu D.-K."/>
            <person name="Li Y."/>
            <person name="Chen G.-Z."/>
            <person name="Liu X.-D."/>
            <person name="Liao X.-Y."/>
            <person name="Jiang Y.-T."/>
            <person name="Yu X."/>
            <person name="Hao Y."/>
            <person name="Huang J."/>
            <person name="Zhao X.-W."/>
            <person name="Ke S."/>
            <person name="Chen Y.-Y."/>
            <person name="Wu W.-L."/>
            <person name="Hsu J.-L."/>
            <person name="Lin Y.-F."/>
            <person name="Huang M.-D."/>
            <person name="Li C.-Y."/>
            <person name="Huang L."/>
            <person name="Wang Z.-W."/>
            <person name="Zhao X."/>
            <person name="Zhong W.-Y."/>
            <person name="Peng D.-H."/>
            <person name="Ahmad S."/>
            <person name="Lan S."/>
            <person name="Zhang J.-S."/>
            <person name="Tsai W.-C."/>
            <person name="Van De Peer Y."/>
            <person name="Liu Z.-J."/>
        </authorList>
    </citation>
    <scope>NUCLEOTIDE SEQUENCE</scope>
    <source>
        <strain evidence="7">SCP</strain>
        <tissue evidence="7">Leaves</tissue>
    </source>
</reference>
<dbReference type="EMBL" id="JAUJYN010000006">
    <property type="protein sequence ID" value="KAK1268093.1"/>
    <property type="molecule type" value="Genomic_DNA"/>
</dbReference>
<proteinExistence type="inferred from homology"/>
<protein>
    <submittedName>
        <fullName evidence="7">Uncharacterized protein</fullName>
    </submittedName>
</protein>